<comment type="similarity">
    <text evidence="2">Belongs to the small GTPase superfamily. Rab family.</text>
</comment>
<dbReference type="InterPro" id="IPR005225">
    <property type="entry name" value="Small_GTP-bd"/>
</dbReference>
<reference evidence="11" key="2">
    <citation type="submission" date="2025-05" db="UniProtKB">
        <authorList>
            <consortium name="Ensembl"/>
        </authorList>
    </citation>
    <scope>IDENTIFICATION</scope>
</reference>
<protein>
    <recommendedName>
        <fullName evidence="10">Ras-related protein Rab-7b</fullName>
    </recommendedName>
</protein>
<dbReference type="GO" id="GO:0005764">
    <property type="term" value="C:lysosome"/>
    <property type="evidence" value="ECO:0007669"/>
    <property type="project" value="UniProtKB-ARBA"/>
</dbReference>
<evidence type="ECO:0000313" key="11">
    <source>
        <dbReference type="Ensembl" id="ENSSSCP00070031756.1"/>
    </source>
</evidence>
<dbReference type="Ensembl" id="ENSSSCT00035030851.1">
    <property type="protein sequence ID" value="ENSSSCP00035012055.1"/>
    <property type="gene ID" value="ENSSSCG00035023530.1"/>
</dbReference>
<dbReference type="SMART" id="SM00173">
    <property type="entry name" value="RAS"/>
    <property type="match status" value="1"/>
</dbReference>
<dbReference type="Proteomes" id="UP000314985">
    <property type="component" value="Chromosome 9"/>
</dbReference>
<keyword evidence="4" id="KW-0547">Nucleotide-binding</keyword>
<dbReference type="SMART" id="SM00175">
    <property type="entry name" value="RAB"/>
    <property type="match status" value="1"/>
</dbReference>
<evidence type="ECO:0000313" key="12">
    <source>
        <dbReference type="Proteomes" id="UP000314985"/>
    </source>
</evidence>
<dbReference type="Ensembl" id="ENSSSCT00050050149.1">
    <property type="protein sequence ID" value="ENSSSCP00050020968.1"/>
    <property type="gene ID" value="ENSSSCG00050037250.1"/>
</dbReference>
<evidence type="ECO:0000256" key="7">
    <source>
        <dbReference type="ARBA" id="ARBA00023288"/>
    </source>
</evidence>
<dbReference type="GO" id="GO:0005770">
    <property type="term" value="C:late endosome"/>
    <property type="evidence" value="ECO:0007669"/>
    <property type="project" value="UniProtKB-ARBA"/>
</dbReference>
<dbReference type="GO" id="GO:0005525">
    <property type="term" value="F:GTP binding"/>
    <property type="evidence" value="ECO:0007669"/>
    <property type="project" value="UniProtKB-KW"/>
</dbReference>
<evidence type="ECO:0000256" key="1">
    <source>
        <dbReference type="ARBA" id="ARBA00004616"/>
    </source>
</evidence>
<dbReference type="SMART" id="SM00176">
    <property type="entry name" value="RAN"/>
    <property type="match status" value="1"/>
</dbReference>
<dbReference type="NCBIfam" id="TIGR00231">
    <property type="entry name" value="small_GTP"/>
    <property type="match status" value="1"/>
</dbReference>
<dbReference type="Proteomes" id="UP000694724">
    <property type="component" value="Unplaced"/>
</dbReference>
<sequence length="279" mass="31809">MRERRGKLRRKWLGLTKLPFLLPKPFASDPAESVVLRGDPPRPPQHRENPRLPLEAERALEAFLGSCLFQQHQRLRSPSMNPRKKVDLKLIIIGALGVGKTSLLHQYVHKTFYEDYQTTLGASILSKIIILDDTTLKLQIWDTGGQERFRSMVSTFYKGSDGCILAFDVTDLESFEALETWRGDVLAKTIPMEQSYPMVVLGNKIDLADRQVPQEVAQGWCKEKDIPYFEVSAKNDINVVQAFEMLAGRALSRYRSILESYFTDSIKLSPEDQSKSRCC</sequence>
<dbReference type="GO" id="GO:0002682">
    <property type="term" value="P:regulation of immune system process"/>
    <property type="evidence" value="ECO:0007669"/>
    <property type="project" value="UniProtKB-ARBA"/>
</dbReference>
<dbReference type="GO" id="GO:0015031">
    <property type="term" value="P:protein transport"/>
    <property type="evidence" value="ECO:0007669"/>
    <property type="project" value="UniProtKB-KW"/>
</dbReference>
<evidence type="ECO:0000256" key="6">
    <source>
        <dbReference type="ARBA" id="ARBA00023134"/>
    </source>
</evidence>
<keyword evidence="6" id="KW-0342">GTP-binding</keyword>
<dbReference type="Pfam" id="PF00071">
    <property type="entry name" value="Ras"/>
    <property type="match status" value="1"/>
</dbReference>
<dbReference type="PROSITE" id="PS51421">
    <property type="entry name" value="RAS"/>
    <property type="match status" value="1"/>
</dbReference>
<dbReference type="CDD" id="cd00154">
    <property type="entry name" value="Rab"/>
    <property type="match status" value="1"/>
</dbReference>
<organism evidence="11 12">
    <name type="scientific">Sus scrofa</name>
    <name type="common">Pig</name>
    <dbReference type="NCBI Taxonomy" id="9823"/>
    <lineage>
        <taxon>Eukaryota</taxon>
        <taxon>Metazoa</taxon>
        <taxon>Chordata</taxon>
        <taxon>Craniata</taxon>
        <taxon>Vertebrata</taxon>
        <taxon>Euteleostomi</taxon>
        <taxon>Mammalia</taxon>
        <taxon>Eutheria</taxon>
        <taxon>Laurasiatheria</taxon>
        <taxon>Artiodactyla</taxon>
        <taxon>Suina</taxon>
        <taxon>Suidae</taxon>
        <taxon>Sus</taxon>
    </lineage>
</organism>
<comment type="subcellular location">
    <subcellularLocation>
        <location evidence="1">Cytoplasmic vesicle</location>
        <location evidence="1">Phagosome membrane</location>
        <topology evidence="1">Lipid-anchor</topology>
        <orientation evidence="1">Cytoplasmic side</orientation>
    </subcellularLocation>
</comment>
<dbReference type="InterPro" id="IPR001806">
    <property type="entry name" value="Small_GTPase"/>
</dbReference>
<keyword evidence="5" id="KW-0653">Protein transport</keyword>
<dbReference type="GO" id="GO:0030670">
    <property type="term" value="C:phagocytic vesicle membrane"/>
    <property type="evidence" value="ECO:0007669"/>
    <property type="project" value="UniProtKB-SubCell"/>
</dbReference>
<dbReference type="Proteomes" id="UP000694571">
    <property type="component" value="Unplaced"/>
</dbReference>
<comment type="function">
    <text evidence="9">Controls vesicular trafficking from endosomes to the trans-Golgi network (TGN). Acts as a negative regulator of TLR9 signaling and can suppress TLR9-triggered TNFA, IL6, and IFNB production in macrophages by promoting TLR9 lysosomal degradation. Also negatively regulates TLR4 signaling in macrophages by promoting lysosomal degradation of TLR4. Promotes megakaryocytic differentiation by increasing NF-kappa-B-dependent IL6 production and subsequently enhancing the association of STAT3 with GATA1. Not involved in the regulation of the EGF- and EGFR degradation pathway.</text>
</comment>
<dbReference type="Proteomes" id="UP000694727">
    <property type="component" value="Unplaced"/>
</dbReference>
<dbReference type="Ensembl" id="ENSSSCT00070037961.1">
    <property type="protein sequence ID" value="ENSSSCP00070031756.1"/>
    <property type="gene ID" value="ENSSSCG00070019217.1"/>
</dbReference>
<proteinExistence type="inferred from homology"/>
<keyword evidence="8" id="KW-0636">Prenylation</keyword>
<dbReference type="AlphaFoldDB" id="A0A4X1USM4"/>
<evidence type="ECO:0000256" key="2">
    <source>
        <dbReference type="ARBA" id="ARBA00006270"/>
    </source>
</evidence>
<dbReference type="SUPFAM" id="SSF52540">
    <property type="entry name" value="P-loop containing nucleoside triphosphate hydrolases"/>
    <property type="match status" value="1"/>
</dbReference>
<keyword evidence="7" id="KW-0449">Lipoprotein</keyword>
<dbReference type="PRINTS" id="PR00449">
    <property type="entry name" value="RASTRNSFRMNG"/>
</dbReference>
<dbReference type="PANTHER" id="PTHR47981:SF22">
    <property type="entry name" value="RAS-RELATED PROTEIN RAB-7B"/>
    <property type="match status" value="1"/>
</dbReference>
<dbReference type="PROSITE" id="PS51417">
    <property type="entry name" value="ARF"/>
    <property type="match status" value="1"/>
</dbReference>
<dbReference type="SMART" id="SM00174">
    <property type="entry name" value="RHO"/>
    <property type="match status" value="1"/>
</dbReference>
<dbReference type="PROSITE" id="PS51420">
    <property type="entry name" value="RHO"/>
    <property type="match status" value="1"/>
</dbReference>
<evidence type="ECO:0000256" key="5">
    <source>
        <dbReference type="ARBA" id="ARBA00022927"/>
    </source>
</evidence>
<evidence type="ECO:0000256" key="3">
    <source>
        <dbReference type="ARBA" id="ARBA00022448"/>
    </source>
</evidence>
<dbReference type="PROSITE" id="PS51419">
    <property type="entry name" value="RAB"/>
    <property type="match status" value="1"/>
</dbReference>
<evidence type="ECO:0000256" key="9">
    <source>
        <dbReference type="ARBA" id="ARBA00058158"/>
    </source>
</evidence>
<dbReference type="Ensembl" id="ENSSSCT00025105315.1">
    <property type="protein sequence ID" value="ENSSSCP00025047033.1"/>
    <property type="gene ID" value="ENSSSCG00025076131.1"/>
</dbReference>
<dbReference type="Proteomes" id="UP000694720">
    <property type="component" value="Unplaced"/>
</dbReference>
<name>A0A4X1USM4_PIG</name>
<accession>A0A4X1USM4</accession>
<dbReference type="FunFam" id="3.40.50.300:FF:000751">
    <property type="entry name" value="Rab family GTPase, putative"/>
    <property type="match status" value="1"/>
</dbReference>
<reference evidence="11 12" key="1">
    <citation type="submission" date="2017-08" db="EMBL/GenBank/DDBJ databases">
        <title>USMARCv1.0.</title>
        <authorList>
            <person name="Hannum G.I."/>
            <person name="Koren S."/>
            <person name="Schroeder S.G."/>
            <person name="Chin S.C."/>
            <person name="Nonneman D.J."/>
            <person name="Becker S.A."/>
            <person name="Rosen B.D."/>
            <person name="Bickhart D.M."/>
            <person name="Putnam N.H."/>
            <person name="Green R.E."/>
            <person name="Tuggle C.K."/>
            <person name="Liu H."/>
            <person name="Rohrer G.A."/>
            <person name="Warr A."/>
            <person name="Hall R."/>
            <person name="Kim K."/>
            <person name="Hume D.A."/>
            <person name="Talbot R."/>
            <person name="Chow W."/>
            <person name="Howe K."/>
            <person name="Schwartz A.S."/>
            <person name="Watson M."/>
            <person name="Archibald A.L."/>
            <person name="Phillippy A.M."/>
            <person name="Smith T.P.L."/>
        </authorList>
    </citation>
    <scope>NUCLEOTIDE SEQUENCE [LARGE SCALE GENOMIC DNA]</scope>
</reference>
<evidence type="ECO:0000256" key="10">
    <source>
        <dbReference type="ARBA" id="ARBA00067801"/>
    </source>
</evidence>
<dbReference type="InterPro" id="IPR027417">
    <property type="entry name" value="P-loop_NTPase"/>
</dbReference>
<gene>
    <name evidence="11" type="primary">RAB7B</name>
</gene>
<dbReference type="GO" id="GO:0003924">
    <property type="term" value="F:GTPase activity"/>
    <property type="evidence" value="ECO:0007669"/>
    <property type="project" value="InterPro"/>
</dbReference>
<dbReference type="PANTHER" id="PTHR47981">
    <property type="entry name" value="RAB FAMILY"/>
    <property type="match status" value="1"/>
</dbReference>
<evidence type="ECO:0000256" key="8">
    <source>
        <dbReference type="ARBA" id="ARBA00023289"/>
    </source>
</evidence>
<dbReference type="Ensembl" id="ENSSSCT00055061160.1">
    <property type="protein sequence ID" value="ENSSSCP00055049046.1"/>
    <property type="gene ID" value="ENSSSCG00055030673.1"/>
</dbReference>
<dbReference type="Gene3D" id="3.40.50.300">
    <property type="entry name" value="P-loop containing nucleotide triphosphate hydrolases"/>
    <property type="match status" value="1"/>
</dbReference>
<evidence type="ECO:0000256" key="4">
    <source>
        <dbReference type="ARBA" id="ARBA00022741"/>
    </source>
</evidence>
<keyword evidence="3" id="KW-0813">Transport</keyword>